<evidence type="ECO:0000256" key="2">
    <source>
        <dbReference type="ARBA" id="ARBA00022448"/>
    </source>
</evidence>
<keyword evidence="9" id="KW-0732">Signal</keyword>
<dbReference type="Proteomes" id="UP001165542">
    <property type="component" value="Unassembled WGS sequence"/>
</dbReference>
<evidence type="ECO:0000256" key="4">
    <source>
        <dbReference type="ARBA" id="ARBA00022723"/>
    </source>
</evidence>
<comment type="caution">
    <text evidence="11">The sequence shown here is derived from an EMBL/GenBank/DDBJ whole genome shotgun (WGS) entry which is preliminary data.</text>
</comment>
<evidence type="ECO:0000256" key="6">
    <source>
        <dbReference type="ARBA" id="ARBA00022982"/>
    </source>
</evidence>
<dbReference type="EMBL" id="JAJISC010000001">
    <property type="protein sequence ID" value="MCS2607921.1"/>
    <property type="molecule type" value="Genomic_DNA"/>
</dbReference>
<accession>A0ABT2E8M0</accession>
<protein>
    <submittedName>
        <fullName evidence="11">Cytochrome c4</fullName>
    </submittedName>
</protein>
<dbReference type="PIRSF" id="PIRSF000005">
    <property type="entry name" value="Cytochrome_c4"/>
    <property type="match status" value="1"/>
</dbReference>
<dbReference type="SUPFAM" id="SSF46626">
    <property type="entry name" value="Cytochrome c"/>
    <property type="match status" value="2"/>
</dbReference>
<keyword evidence="7 8" id="KW-0408">Iron</keyword>
<dbReference type="Gene3D" id="1.10.760.10">
    <property type="entry name" value="Cytochrome c-like domain"/>
    <property type="match status" value="2"/>
</dbReference>
<keyword evidence="5" id="KW-0574">Periplasm</keyword>
<comment type="subcellular location">
    <subcellularLocation>
        <location evidence="1">Periplasm</location>
    </subcellularLocation>
</comment>
<reference evidence="11" key="1">
    <citation type="submission" date="2021-11" db="EMBL/GenBank/DDBJ databases">
        <title>Halomonas sp., isolated from a coastal aquaculture zone in Dongshan Bay.</title>
        <authorList>
            <person name="Lin W."/>
        </authorList>
    </citation>
    <scope>NUCLEOTIDE SEQUENCE</scope>
    <source>
        <strain evidence="11">Yzlin-01</strain>
    </source>
</reference>
<organism evidence="11 12">
    <name type="scientific">Halomonas dongshanensis</name>
    <dbReference type="NCBI Taxonomy" id="2890835"/>
    <lineage>
        <taxon>Bacteria</taxon>
        <taxon>Pseudomonadati</taxon>
        <taxon>Pseudomonadota</taxon>
        <taxon>Gammaproteobacteria</taxon>
        <taxon>Oceanospirillales</taxon>
        <taxon>Halomonadaceae</taxon>
        <taxon>Halomonas</taxon>
    </lineage>
</organism>
<dbReference type="InterPro" id="IPR009056">
    <property type="entry name" value="Cyt_c-like_dom"/>
</dbReference>
<evidence type="ECO:0000256" key="3">
    <source>
        <dbReference type="ARBA" id="ARBA00022617"/>
    </source>
</evidence>
<evidence type="ECO:0000313" key="11">
    <source>
        <dbReference type="EMBL" id="MCS2607921.1"/>
    </source>
</evidence>
<keyword evidence="3 8" id="KW-0349">Heme</keyword>
<keyword evidence="4 8" id="KW-0479">Metal-binding</keyword>
<dbReference type="Pfam" id="PF13442">
    <property type="entry name" value="Cytochrome_CBB3"/>
    <property type="match status" value="1"/>
</dbReference>
<feature type="signal peptide" evidence="9">
    <location>
        <begin position="1"/>
        <end position="20"/>
    </location>
</feature>
<feature type="domain" description="Cytochrome c" evidence="10">
    <location>
        <begin position="30"/>
        <end position="108"/>
    </location>
</feature>
<evidence type="ECO:0000256" key="1">
    <source>
        <dbReference type="ARBA" id="ARBA00004418"/>
    </source>
</evidence>
<evidence type="ECO:0000256" key="9">
    <source>
        <dbReference type="SAM" id="SignalP"/>
    </source>
</evidence>
<dbReference type="PANTHER" id="PTHR33751:SF9">
    <property type="entry name" value="CYTOCHROME C4"/>
    <property type="match status" value="1"/>
</dbReference>
<feature type="chain" id="PRO_5046979317" evidence="9">
    <location>
        <begin position="21"/>
        <end position="210"/>
    </location>
</feature>
<keyword evidence="12" id="KW-1185">Reference proteome</keyword>
<dbReference type="PANTHER" id="PTHR33751">
    <property type="entry name" value="CBB3-TYPE CYTOCHROME C OXIDASE SUBUNIT FIXP"/>
    <property type="match status" value="1"/>
</dbReference>
<dbReference type="PROSITE" id="PS51007">
    <property type="entry name" value="CYTC"/>
    <property type="match status" value="2"/>
</dbReference>
<evidence type="ECO:0000256" key="5">
    <source>
        <dbReference type="ARBA" id="ARBA00022764"/>
    </source>
</evidence>
<evidence type="ECO:0000313" key="12">
    <source>
        <dbReference type="Proteomes" id="UP001165542"/>
    </source>
</evidence>
<gene>
    <name evidence="11" type="ORF">LLY24_01115</name>
</gene>
<keyword evidence="6" id="KW-0249">Electron transport</keyword>
<feature type="domain" description="Cytochrome c" evidence="10">
    <location>
        <begin position="119"/>
        <end position="210"/>
    </location>
</feature>
<dbReference type="Pfam" id="PF00034">
    <property type="entry name" value="Cytochrom_C"/>
    <property type="match status" value="1"/>
</dbReference>
<dbReference type="InterPro" id="IPR036909">
    <property type="entry name" value="Cyt_c-like_dom_sf"/>
</dbReference>
<dbReference type="RefSeq" id="WP_259034426.1">
    <property type="nucleotide sequence ID" value="NZ_JAJISC010000001.1"/>
</dbReference>
<keyword evidence="2" id="KW-0813">Transport</keyword>
<sequence length="210" mass="21978">MSKRLAAVMMVLGAMSLAHAEPEEQLALSADPDAGAARASTCVACHGPAGISPLGAFPNLAGQQMAYLAKQIREIRDGEREIAQMARLLDDYSDEDAWNVAAFYAAEAPEEGQAEDIPEELARGETLYRAGDAAAGIPACSACHGPSGGGIGSAAYPALSGQHPDYTLHALDAFASGERDNDPDGVMGEIARRLDEADRQALANYLRGLH</sequence>
<evidence type="ECO:0000256" key="8">
    <source>
        <dbReference type="PROSITE-ProRule" id="PRU00433"/>
    </source>
</evidence>
<name>A0ABT2E8M0_9GAMM</name>
<evidence type="ECO:0000256" key="7">
    <source>
        <dbReference type="ARBA" id="ARBA00023004"/>
    </source>
</evidence>
<evidence type="ECO:0000259" key="10">
    <source>
        <dbReference type="PROSITE" id="PS51007"/>
    </source>
</evidence>
<dbReference type="InterPro" id="IPR050597">
    <property type="entry name" value="Cytochrome_c_Oxidase_Subunit"/>
</dbReference>
<proteinExistence type="predicted"/>
<dbReference type="InterPro" id="IPR024167">
    <property type="entry name" value="Cytochrome_c4-like"/>
</dbReference>